<evidence type="ECO:0000313" key="1">
    <source>
        <dbReference type="EMBL" id="KIM76774.1"/>
    </source>
</evidence>
<dbReference type="InParanoid" id="A0A0C3FA49"/>
<dbReference type="EMBL" id="KN833031">
    <property type="protein sequence ID" value="KIM76774.1"/>
    <property type="molecule type" value="Genomic_DNA"/>
</dbReference>
<sequence length="87" mass="10428">MGFIITTIELWRSLTLVQRENKLQRLALTKRLHSQYRTTRWCCKPTHRSSREIYRHLGIGSPTVSMIDPDEGQMPMCTWQRPKQIEW</sequence>
<dbReference type="AlphaFoldDB" id="A0A0C3FA49"/>
<name>A0A0C3FA49_PILCF</name>
<reference evidence="1 2" key="1">
    <citation type="submission" date="2014-04" db="EMBL/GenBank/DDBJ databases">
        <authorList>
            <consortium name="DOE Joint Genome Institute"/>
            <person name="Kuo A."/>
            <person name="Tarkka M."/>
            <person name="Buscot F."/>
            <person name="Kohler A."/>
            <person name="Nagy L.G."/>
            <person name="Floudas D."/>
            <person name="Copeland A."/>
            <person name="Barry K.W."/>
            <person name="Cichocki N."/>
            <person name="Veneault-Fourrey C."/>
            <person name="LaButti K."/>
            <person name="Lindquist E.A."/>
            <person name="Lipzen A."/>
            <person name="Lundell T."/>
            <person name="Morin E."/>
            <person name="Murat C."/>
            <person name="Sun H."/>
            <person name="Tunlid A."/>
            <person name="Henrissat B."/>
            <person name="Grigoriev I.V."/>
            <person name="Hibbett D.S."/>
            <person name="Martin F."/>
            <person name="Nordberg H.P."/>
            <person name="Cantor M.N."/>
            <person name="Hua S.X."/>
        </authorList>
    </citation>
    <scope>NUCLEOTIDE SEQUENCE [LARGE SCALE GENOMIC DNA]</scope>
    <source>
        <strain evidence="1 2">F 1598</strain>
    </source>
</reference>
<gene>
    <name evidence="1" type="ORF">PILCRDRAFT_636769</name>
</gene>
<dbReference type="Proteomes" id="UP000054166">
    <property type="component" value="Unassembled WGS sequence"/>
</dbReference>
<reference evidence="2" key="2">
    <citation type="submission" date="2015-01" db="EMBL/GenBank/DDBJ databases">
        <title>Evolutionary Origins and Diversification of the Mycorrhizal Mutualists.</title>
        <authorList>
            <consortium name="DOE Joint Genome Institute"/>
            <consortium name="Mycorrhizal Genomics Consortium"/>
            <person name="Kohler A."/>
            <person name="Kuo A."/>
            <person name="Nagy L.G."/>
            <person name="Floudas D."/>
            <person name="Copeland A."/>
            <person name="Barry K.W."/>
            <person name="Cichocki N."/>
            <person name="Veneault-Fourrey C."/>
            <person name="LaButti K."/>
            <person name="Lindquist E.A."/>
            <person name="Lipzen A."/>
            <person name="Lundell T."/>
            <person name="Morin E."/>
            <person name="Murat C."/>
            <person name="Riley R."/>
            <person name="Ohm R."/>
            <person name="Sun H."/>
            <person name="Tunlid A."/>
            <person name="Henrissat B."/>
            <person name="Grigoriev I.V."/>
            <person name="Hibbett D.S."/>
            <person name="Martin F."/>
        </authorList>
    </citation>
    <scope>NUCLEOTIDE SEQUENCE [LARGE SCALE GENOMIC DNA]</scope>
    <source>
        <strain evidence="2">F 1598</strain>
    </source>
</reference>
<keyword evidence="2" id="KW-1185">Reference proteome</keyword>
<proteinExistence type="predicted"/>
<organism evidence="1 2">
    <name type="scientific">Piloderma croceum (strain F 1598)</name>
    <dbReference type="NCBI Taxonomy" id="765440"/>
    <lineage>
        <taxon>Eukaryota</taxon>
        <taxon>Fungi</taxon>
        <taxon>Dikarya</taxon>
        <taxon>Basidiomycota</taxon>
        <taxon>Agaricomycotina</taxon>
        <taxon>Agaricomycetes</taxon>
        <taxon>Agaricomycetidae</taxon>
        <taxon>Atheliales</taxon>
        <taxon>Atheliaceae</taxon>
        <taxon>Piloderma</taxon>
    </lineage>
</organism>
<evidence type="ECO:0000313" key="2">
    <source>
        <dbReference type="Proteomes" id="UP000054166"/>
    </source>
</evidence>
<dbReference type="HOGENOM" id="CLU_2484124_0_0_1"/>
<accession>A0A0C3FA49</accession>
<protein>
    <submittedName>
        <fullName evidence="1">Uncharacterized protein</fullName>
    </submittedName>
</protein>